<evidence type="ECO:0000259" key="5">
    <source>
        <dbReference type="Pfam" id="PF06271"/>
    </source>
</evidence>
<reference evidence="6 7" key="1">
    <citation type="submission" date="2020-04" db="EMBL/GenBank/DDBJ databases">
        <title>MicrobeNet Type strains.</title>
        <authorList>
            <person name="Nicholson A.C."/>
        </authorList>
    </citation>
    <scope>NUCLEOTIDE SEQUENCE [LARGE SCALE GENOMIC DNA]</scope>
    <source>
        <strain evidence="6 7">JCM 3332</strain>
    </source>
</reference>
<evidence type="ECO:0000256" key="2">
    <source>
        <dbReference type="ARBA" id="ARBA00022692"/>
    </source>
</evidence>
<dbReference type="Proteomes" id="UP000570678">
    <property type="component" value="Unassembled WGS sequence"/>
</dbReference>
<evidence type="ECO:0000313" key="7">
    <source>
        <dbReference type="Proteomes" id="UP000570678"/>
    </source>
</evidence>
<accession>A0A846YPI7</accession>
<protein>
    <submittedName>
        <fullName evidence="6">RDD family protein</fullName>
    </submittedName>
</protein>
<dbReference type="GO" id="GO:0016020">
    <property type="term" value="C:membrane"/>
    <property type="evidence" value="ECO:0007669"/>
    <property type="project" value="UniProtKB-SubCell"/>
</dbReference>
<dbReference type="Pfam" id="PF06271">
    <property type="entry name" value="RDD"/>
    <property type="match status" value="1"/>
</dbReference>
<name>A0A846YPI7_9NOCA</name>
<keyword evidence="2" id="KW-0812">Transmembrane</keyword>
<dbReference type="EMBL" id="JAAXOT010000042">
    <property type="protein sequence ID" value="NKY61045.1"/>
    <property type="molecule type" value="Genomic_DNA"/>
</dbReference>
<evidence type="ECO:0000256" key="1">
    <source>
        <dbReference type="ARBA" id="ARBA00004141"/>
    </source>
</evidence>
<comment type="caution">
    <text evidence="6">The sequence shown here is derived from an EMBL/GenBank/DDBJ whole genome shotgun (WGS) entry which is preliminary data.</text>
</comment>
<organism evidence="6 7">
    <name type="scientific">Nocardia flavorosea</name>
    <dbReference type="NCBI Taxonomy" id="53429"/>
    <lineage>
        <taxon>Bacteria</taxon>
        <taxon>Bacillati</taxon>
        <taxon>Actinomycetota</taxon>
        <taxon>Actinomycetes</taxon>
        <taxon>Mycobacteriales</taxon>
        <taxon>Nocardiaceae</taxon>
        <taxon>Nocardia</taxon>
    </lineage>
</organism>
<evidence type="ECO:0000256" key="4">
    <source>
        <dbReference type="ARBA" id="ARBA00023136"/>
    </source>
</evidence>
<evidence type="ECO:0000256" key="3">
    <source>
        <dbReference type="ARBA" id="ARBA00022989"/>
    </source>
</evidence>
<keyword evidence="3" id="KW-1133">Transmembrane helix</keyword>
<keyword evidence="7" id="KW-1185">Reference proteome</keyword>
<dbReference type="InterPro" id="IPR010432">
    <property type="entry name" value="RDD"/>
</dbReference>
<comment type="subcellular location">
    <subcellularLocation>
        <location evidence="1">Membrane</location>
        <topology evidence="1">Multi-pass membrane protein</topology>
    </subcellularLocation>
</comment>
<evidence type="ECO:0000313" key="6">
    <source>
        <dbReference type="EMBL" id="NKY61045.1"/>
    </source>
</evidence>
<feature type="domain" description="RDD" evidence="5">
    <location>
        <begin position="7"/>
        <end position="82"/>
    </location>
</feature>
<gene>
    <name evidence="6" type="ORF">HGA15_33905</name>
</gene>
<dbReference type="AlphaFoldDB" id="A0A846YPI7"/>
<proteinExistence type="predicted"/>
<keyword evidence="4" id="KW-0472">Membrane</keyword>
<sequence>MLVHIAVGVAVWYTFDHSPEPPWNPIMSGVFAGLAASFVHRTFVQRLIRTTLGKALFGLRLRRQDGTYPTLWALVKQWFSGTFAALEVVTSLG</sequence>